<reference evidence="9" key="1">
    <citation type="journal article" date="2013" name="Stand. Genomic Sci.">
        <title>Complete genome sequence of Desulfocapsa sulfexigens, a marine deltaproteobacterium specialized in disproportionating inorganic sulfur compounds.</title>
        <authorList>
            <person name="Finster K.W."/>
            <person name="Kjeldsen K.U."/>
            <person name="Kube M."/>
            <person name="Reinhardt R."/>
            <person name="Mussmann M."/>
            <person name="Amann R."/>
            <person name="Schreiber L."/>
        </authorList>
    </citation>
    <scope>NUCLEOTIDE SEQUENCE [LARGE SCALE GENOMIC DNA]</scope>
    <source>
        <strain evidence="9">DSM 10523 / SB164P1</strain>
    </source>
</reference>
<keyword evidence="9" id="KW-1185">Reference proteome</keyword>
<evidence type="ECO:0000256" key="4">
    <source>
        <dbReference type="RuleBase" id="RU362116"/>
    </source>
</evidence>
<dbReference type="Proteomes" id="UP000011721">
    <property type="component" value="Chromosome"/>
</dbReference>
<dbReference type="InterPro" id="IPR020013">
    <property type="entry name" value="Flagellar_FlgE/F/G"/>
</dbReference>
<dbReference type="Pfam" id="PF22692">
    <property type="entry name" value="LlgE_F_G_D1"/>
    <property type="match status" value="1"/>
</dbReference>
<evidence type="ECO:0000259" key="6">
    <source>
        <dbReference type="Pfam" id="PF06429"/>
    </source>
</evidence>
<keyword evidence="8" id="KW-0966">Cell projection</keyword>
<keyword evidence="8" id="KW-0969">Cilium</keyword>
<dbReference type="InterPro" id="IPR001444">
    <property type="entry name" value="Flag_bb_rod_N"/>
</dbReference>
<keyword evidence="3 4" id="KW-0975">Bacterial flagellum</keyword>
<feature type="domain" description="Flagellar basal-body/hook protein C-terminal" evidence="6">
    <location>
        <begin position="202"/>
        <end position="240"/>
    </location>
</feature>
<evidence type="ECO:0000259" key="5">
    <source>
        <dbReference type="Pfam" id="PF00460"/>
    </source>
</evidence>
<dbReference type="PANTHER" id="PTHR30435">
    <property type="entry name" value="FLAGELLAR PROTEIN"/>
    <property type="match status" value="1"/>
</dbReference>
<keyword evidence="8" id="KW-0282">Flagellum</keyword>
<feature type="domain" description="Flagellar basal body rod protein N-terminal" evidence="5">
    <location>
        <begin position="7"/>
        <end position="35"/>
    </location>
</feature>
<sequence>MVSGKYSALAGAISREQRLANIATNLANVNTVGYKKSRMSFESLLRGEQQTSAAKGINFSRVRENFTEFTEGPIKNTTNPLDIAIHQDGFFKVQSKEGFRYTRRGDFHVDQDGTLMTGNNMPVLDDGNAPISIPGNDTSKISVNSIGEISVLSIDGTRELVGKIAVYTMNENNSLKRESDTLFSLETGGQEVLNETPLLNVGSLEVSNVNMTEEMALMIESTRTFESYQKVIKAYSTLGQKQDELGTVG</sequence>
<evidence type="ECO:0000259" key="7">
    <source>
        <dbReference type="Pfam" id="PF22692"/>
    </source>
</evidence>
<protein>
    <submittedName>
        <fullName evidence="8">Flagellar basal-body rod protein FlgF</fullName>
    </submittedName>
</protein>
<evidence type="ECO:0000256" key="1">
    <source>
        <dbReference type="ARBA" id="ARBA00004117"/>
    </source>
</evidence>
<dbReference type="STRING" id="1167006.UWK_03097"/>
<dbReference type="AlphaFoldDB" id="M1PTG4"/>
<feature type="domain" description="Flagellar hook protein FlgE/F/G-like D1" evidence="7">
    <location>
        <begin position="84"/>
        <end position="151"/>
    </location>
</feature>
<dbReference type="NCBIfam" id="TIGR02490">
    <property type="entry name" value="flgF"/>
    <property type="match status" value="1"/>
</dbReference>
<evidence type="ECO:0000313" key="8">
    <source>
        <dbReference type="EMBL" id="AGF79626.1"/>
    </source>
</evidence>
<dbReference type="GO" id="GO:0071978">
    <property type="term" value="P:bacterial-type flagellum-dependent swarming motility"/>
    <property type="evidence" value="ECO:0007669"/>
    <property type="project" value="TreeGrafter"/>
</dbReference>
<dbReference type="KEGG" id="dsf:UWK_03097"/>
<name>M1PTG4_DESSD</name>
<dbReference type="PANTHER" id="PTHR30435:SF19">
    <property type="entry name" value="FLAGELLAR BASAL-BODY ROD PROTEIN FLGG"/>
    <property type="match status" value="1"/>
</dbReference>
<dbReference type="EMBL" id="CP003985">
    <property type="protein sequence ID" value="AGF79626.1"/>
    <property type="molecule type" value="Genomic_DNA"/>
</dbReference>
<comment type="similarity">
    <text evidence="2 4">Belongs to the flagella basal body rod proteins family.</text>
</comment>
<dbReference type="Pfam" id="PF00460">
    <property type="entry name" value="Flg_bb_rod"/>
    <property type="match status" value="1"/>
</dbReference>
<evidence type="ECO:0000256" key="3">
    <source>
        <dbReference type="ARBA" id="ARBA00023143"/>
    </source>
</evidence>
<dbReference type="RefSeq" id="WP_015405310.1">
    <property type="nucleotide sequence ID" value="NC_020304.1"/>
</dbReference>
<dbReference type="InterPro" id="IPR037925">
    <property type="entry name" value="FlgE/F/G-like"/>
</dbReference>
<accession>M1PTG4</accession>
<dbReference type="NCBIfam" id="TIGR03506">
    <property type="entry name" value="FlgEFG_subfam"/>
    <property type="match status" value="1"/>
</dbReference>
<gene>
    <name evidence="8" type="ordered locus">UWK_03097</name>
</gene>
<dbReference type="HOGENOM" id="CLU_013687_0_0_7"/>
<dbReference type="GO" id="GO:0030694">
    <property type="term" value="C:bacterial-type flagellum basal body, rod"/>
    <property type="evidence" value="ECO:0007669"/>
    <property type="project" value="InterPro"/>
</dbReference>
<comment type="subcellular location">
    <subcellularLocation>
        <location evidence="1 4">Bacterial flagellum basal body</location>
    </subcellularLocation>
</comment>
<proteinExistence type="inferred from homology"/>
<dbReference type="eggNOG" id="COG4786">
    <property type="taxonomic scope" value="Bacteria"/>
</dbReference>
<evidence type="ECO:0000313" key="9">
    <source>
        <dbReference type="Proteomes" id="UP000011721"/>
    </source>
</evidence>
<dbReference type="InterPro" id="IPR053967">
    <property type="entry name" value="LlgE_F_G-like_D1"/>
</dbReference>
<evidence type="ECO:0000256" key="2">
    <source>
        <dbReference type="ARBA" id="ARBA00009677"/>
    </source>
</evidence>
<dbReference type="OrthoDB" id="9804559at2"/>
<dbReference type="InterPro" id="IPR012836">
    <property type="entry name" value="FlgF"/>
</dbReference>
<dbReference type="SUPFAM" id="SSF117143">
    <property type="entry name" value="Flagellar hook protein flgE"/>
    <property type="match status" value="1"/>
</dbReference>
<dbReference type="InterPro" id="IPR010930">
    <property type="entry name" value="Flg_bb/hook_C_dom"/>
</dbReference>
<dbReference type="Pfam" id="PF06429">
    <property type="entry name" value="Flg_bbr_C"/>
    <property type="match status" value="1"/>
</dbReference>
<organism evidence="8 9">
    <name type="scientific">Desulfocapsa sulfexigens (strain DSM 10523 / SB164P1)</name>
    <dbReference type="NCBI Taxonomy" id="1167006"/>
    <lineage>
        <taxon>Bacteria</taxon>
        <taxon>Pseudomonadati</taxon>
        <taxon>Thermodesulfobacteriota</taxon>
        <taxon>Desulfobulbia</taxon>
        <taxon>Desulfobulbales</taxon>
        <taxon>Desulfocapsaceae</taxon>
        <taxon>Desulfocapsa</taxon>
    </lineage>
</organism>